<evidence type="ECO:0000256" key="2">
    <source>
        <dbReference type="SAM" id="SignalP"/>
    </source>
</evidence>
<protein>
    <submittedName>
        <fullName evidence="3">Uncharacterized protein</fullName>
    </submittedName>
</protein>
<dbReference type="Proteomes" id="UP000326198">
    <property type="component" value="Unassembled WGS sequence"/>
</dbReference>
<sequence>MKLEQLAIFGLVGLAVSVPLSADNGRSNLVSGASLSRKDGLIDISARATVPGFTGKKTNLIFRHETTASDTKHGKSGEGGEGGGKGRGGESGRKGKGGGQGEGESGAEDEEEDEGDDEEGEDDQDEEGSDNVGAKEGDKSEHRGQGGQHGQGGHRGHPGATPSARLSAHK</sequence>
<proteinExistence type="predicted"/>
<feature type="compositionally biased region" description="Acidic residues" evidence="1">
    <location>
        <begin position="105"/>
        <end position="129"/>
    </location>
</feature>
<feature type="region of interest" description="Disordered" evidence="1">
    <location>
        <begin position="64"/>
        <end position="170"/>
    </location>
</feature>
<dbReference type="AlphaFoldDB" id="A0A5N7B7I7"/>
<evidence type="ECO:0000313" key="3">
    <source>
        <dbReference type="EMBL" id="KAE8377714.1"/>
    </source>
</evidence>
<reference evidence="3 4" key="1">
    <citation type="submission" date="2019-04" db="EMBL/GenBank/DDBJ databases">
        <title>Friends and foes A comparative genomics studyof 23 Aspergillus species from section Flavi.</title>
        <authorList>
            <consortium name="DOE Joint Genome Institute"/>
            <person name="Kjaerbolling I."/>
            <person name="Vesth T."/>
            <person name="Frisvad J.C."/>
            <person name="Nybo J.L."/>
            <person name="Theobald S."/>
            <person name="Kildgaard S."/>
            <person name="Isbrandt T."/>
            <person name="Kuo A."/>
            <person name="Sato A."/>
            <person name="Lyhne E.K."/>
            <person name="Kogle M.E."/>
            <person name="Wiebenga A."/>
            <person name="Kun R.S."/>
            <person name="Lubbers R.J."/>
            <person name="Makela M.R."/>
            <person name="Barry K."/>
            <person name="Chovatia M."/>
            <person name="Clum A."/>
            <person name="Daum C."/>
            <person name="Haridas S."/>
            <person name="He G."/>
            <person name="LaButti K."/>
            <person name="Lipzen A."/>
            <person name="Mondo S."/>
            <person name="Riley R."/>
            <person name="Salamov A."/>
            <person name="Simmons B.A."/>
            <person name="Magnuson J.K."/>
            <person name="Henrissat B."/>
            <person name="Mortensen U.H."/>
            <person name="Larsen T.O."/>
            <person name="Devries R.P."/>
            <person name="Grigoriev I.V."/>
            <person name="Machida M."/>
            <person name="Baker S.E."/>
            <person name="Andersen M.R."/>
        </authorList>
    </citation>
    <scope>NUCLEOTIDE SEQUENCE [LARGE SCALE GENOMIC DNA]</scope>
    <source>
        <strain evidence="3 4">IBT 29228</strain>
    </source>
</reference>
<evidence type="ECO:0000313" key="4">
    <source>
        <dbReference type="Proteomes" id="UP000326198"/>
    </source>
</evidence>
<gene>
    <name evidence="3" type="ORF">BDV26DRAFT_292939</name>
</gene>
<organism evidence="3 4">
    <name type="scientific">Aspergillus bertholletiae</name>
    <dbReference type="NCBI Taxonomy" id="1226010"/>
    <lineage>
        <taxon>Eukaryota</taxon>
        <taxon>Fungi</taxon>
        <taxon>Dikarya</taxon>
        <taxon>Ascomycota</taxon>
        <taxon>Pezizomycotina</taxon>
        <taxon>Eurotiomycetes</taxon>
        <taxon>Eurotiomycetidae</taxon>
        <taxon>Eurotiales</taxon>
        <taxon>Aspergillaceae</taxon>
        <taxon>Aspergillus</taxon>
        <taxon>Aspergillus subgen. Circumdati</taxon>
    </lineage>
</organism>
<feature type="compositionally biased region" description="Basic and acidic residues" evidence="1">
    <location>
        <begin position="133"/>
        <end position="144"/>
    </location>
</feature>
<dbReference type="EMBL" id="ML736219">
    <property type="protein sequence ID" value="KAE8377714.1"/>
    <property type="molecule type" value="Genomic_DNA"/>
</dbReference>
<feature type="compositionally biased region" description="Basic and acidic residues" evidence="1">
    <location>
        <begin position="64"/>
        <end position="78"/>
    </location>
</feature>
<feature type="signal peptide" evidence="2">
    <location>
        <begin position="1"/>
        <end position="22"/>
    </location>
</feature>
<accession>A0A5N7B7I7</accession>
<feature type="chain" id="PRO_5024799517" evidence="2">
    <location>
        <begin position="23"/>
        <end position="170"/>
    </location>
</feature>
<keyword evidence="2" id="KW-0732">Signal</keyword>
<name>A0A5N7B7I7_9EURO</name>
<keyword evidence="4" id="KW-1185">Reference proteome</keyword>
<evidence type="ECO:0000256" key="1">
    <source>
        <dbReference type="SAM" id="MobiDB-lite"/>
    </source>
</evidence>